<evidence type="ECO:0000256" key="1">
    <source>
        <dbReference type="ARBA" id="ARBA00001971"/>
    </source>
</evidence>
<keyword evidence="9" id="KW-1185">Reference proteome</keyword>
<dbReference type="Gene3D" id="1.10.630.10">
    <property type="entry name" value="Cytochrome P450"/>
    <property type="match status" value="2"/>
</dbReference>
<evidence type="ECO:0000256" key="4">
    <source>
        <dbReference type="ARBA" id="ARBA00022723"/>
    </source>
</evidence>
<keyword evidence="5 6" id="KW-0408">Iron</keyword>
<dbReference type="Pfam" id="PF00067">
    <property type="entry name" value="p450"/>
    <property type="match status" value="1"/>
</dbReference>
<dbReference type="OMA" id="MNMAWHE"/>
<evidence type="ECO:0000256" key="6">
    <source>
        <dbReference type="PIRSR" id="PIRSR602401-1"/>
    </source>
</evidence>
<dbReference type="CDD" id="cd11058">
    <property type="entry name" value="CYP60B-like"/>
    <property type="match status" value="1"/>
</dbReference>
<dbReference type="GO" id="GO:0005506">
    <property type="term" value="F:iron ion binding"/>
    <property type="evidence" value="ECO:0007669"/>
    <property type="project" value="InterPro"/>
</dbReference>
<keyword evidence="7 8" id="KW-0503">Monooxygenase</keyword>
<dbReference type="KEGG" id="ela:UCREL1_8047"/>
<dbReference type="InterPro" id="IPR017972">
    <property type="entry name" value="Cyt_P450_CS"/>
</dbReference>
<dbReference type="EMBL" id="KB706955">
    <property type="protein sequence ID" value="EMR64981.1"/>
    <property type="molecule type" value="Genomic_DNA"/>
</dbReference>
<organism evidence="8 9">
    <name type="scientific">Eutypa lata (strain UCR-EL1)</name>
    <name type="common">Grapevine dieback disease fungus</name>
    <name type="synonym">Eutypa armeniacae</name>
    <dbReference type="NCBI Taxonomy" id="1287681"/>
    <lineage>
        <taxon>Eukaryota</taxon>
        <taxon>Fungi</taxon>
        <taxon>Dikarya</taxon>
        <taxon>Ascomycota</taxon>
        <taxon>Pezizomycotina</taxon>
        <taxon>Sordariomycetes</taxon>
        <taxon>Xylariomycetidae</taxon>
        <taxon>Xylariales</taxon>
        <taxon>Diatrypaceae</taxon>
        <taxon>Eutypa</taxon>
    </lineage>
</organism>
<dbReference type="AlphaFoldDB" id="M7T583"/>
<proteinExistence type="inferred from homology"/>
<dbReference type="InterPro" id="IPR002401">
    <property type="entry name" value="Cyt_P450_E_grp-I"/>
</dbReference>
<keyword evidence="3 6" id="KW-0349">Heme</keyword>
<dbReference type="SUPFAM" id="SSF48264">
    <property type="entry name" value="Cytochrome P450"/>
    <property type="match status" value="1"/>
</dbReference>
<reference evidence="9" key="1">
    <citation type="journal article" date="2013" name="Genome Announc.">
        <title>Draft genome sequence of the grapevine dieback fungus Eutypa lata UCR-EL1.</title>
        <authorList>
            <person name="Blanco-Ulate B."/>
            <person name="Rolshausen P.E."/>
            <person name="Cantu D."/>
        </authorList>
    </citation>
    <scope>NUCLEOTIDE SEQUENCE [LARGE SCALE GENOMIC DNA]</scope>
    <source>
        <strain evidence="9">UCR-EL1</strain>
    </source>
</reference>
<gene>
    <name evidence="8" type="ORF">UCREL1_8047</name>
</gene>
<accession>M7T583</accession>
<comment type="similarity">
    <text evidence="2 7">Belongs to the cytochrome P450 family.</text>
</comment>
<feature type="binding site" description="axial binding residue" evidence="6">
    <location>
        <position position="348"/>
    </location>
    <ligand>
        <name>heme</name>
        <dbReference type="ChEBI" id="CHEBI:30413"/>
    </ligand>
    <ligandPart>
        <name>Fe</name>
        <dbReference type="ChEBI" id="CHEBI:18248"/>
    </ligandPart>
</feature>
<dbReference type="PROSITE" id="PS00086">
    <property type="entry name" value="CYTOCHROME_P450"/>
    <property type="match status" value="1"/>
</dbReference>
<dbReference type="GO" id="GO:0004497">
    <property type="term" value="F:monooxygenase activity"/>
    <property type="evidence" value="ECO:0007669"/>
    <property type="project" value="UniProtKB-KW"/>
</dbReference>
<dbReference type="GO" id="GO:0016705">
    <property type="term" value="F:oxidoreductase activity, acting on paired donors, with incorporation or reduction of molecular oxygen"/>
    <property type="evidence" value="ECO:0007669"/>
    <property type="project" value="InterPro"/>
</dbReference>
<evidence type="ECO:0000313" key="9">
    <source>
        <dbReference type="Proteomes" id="UP000012174"/>
    </source>
</evidence>
<evidence type="ECO:0000313" key="8">
    <source>
        <dbReference type="EMBL" id="EMR64981.1"/>
    </source>
</evidence>
<dbReference type="GO" id="GO:0020037">
    <property type="term" value="F:heme binding"/>
    <property type="evidence" value="ECO:0007669"/>
    <property type="project" value="InterPro"/>
</dbReference>
<dbReference type="PRINTS" id="PR00385">
    <property type="entry name" value="P450"/>
</dbReference>
<evidence type="ECO:0000256" key="7">
    <source>
        <dbReference type="RuleBase" id="RU000461"/>
    </source>
</evidence>
<name>M7T583_EUTLA</name>
<dbReference type="InterPro" id="IPR036396">
    <property type="entry name" value="Cyt_P450_sf"/>
</dbReference>
<keyword evidence="4 6" id="KW-0479">Metal-binding</keyword>
<dbReference type="InterPro" id="IPR001128">
    <property type="entry name" value="Cyt_P450"/>
</dbReference>
<comment type="cofactor">
    <cofactor evidence="1 6">
        <name>heme</name>
        <dbReference type="ChEBI" id="CHEBI:30413"/>
    </cofactor>
</comment>
<dbReference type="InterPro" id="IPR050121">
    <property type="entry name" value="Cytochrome_P450_monoxygenase"/>
</dbReference>
<protein>
    <submittedName>
        <fullName evidence="8">Putative cytochrome p450 monooxygenase protein</fullName>
    </submittedName>
</protein>
<dbReference type="PANTHER" id="PTHR24305">
    <property type="entry name" value="CYTOCHROME P450"/>
    <property type="match status" value="1"/>
</dbReference>
<dbReference type="HOGENOM" id="CLU_001570_14_11_1"/>
<evidence type="ECO:0000256" key="2">
    <source>
        <dbReference type="ARBA" id="ARBA00010617"/>
    </source>
</evidence>
<dbReference type="Proteomes" id="UP000012174">
    <property type="component" value="Unassembled WGS sequence"/>
</dbReference>
<evidence type="ECO:0000256" key="5">
    <source>
        <dbReference type="ARBA" id="ARBA00023004"/>
    </source>
</evidence>
<evidence type="ECO:0000256" key="3">
    <source>
        <dbReference type="ARBA" id="ARBA00022617"/>
    </source>
</evidence>
<dbReference type="OrthoDB" id="1470350at2759"/>
<sequence>MHDYLRQCFPGPKLAAISRIPYWVACFKGNQLRFMNRLHKRYGPVVRYGPNDLSYTDGRAWKDIYTVPKGRKENGKEAQFYGPSNSGAPHIIIEKDSARHALVRRMFSPAFSEKALKAQEPLFQKYADMLVARGREAAAAVDMTSLYNFAAFDIMADLAFGESLHMLERNQYSQWVEMVFRAVKVMPLMQFIEFYPPVKFVFELLQPKSVVDMKRDHYNHTATRVDKRLKQGSGKQDLWKYVLESNILSRGEMYSNAEIFMSAGTETTSSLLTGLTYYLTANPDKMKILTDEIRERFSSSEDITFESLAGLEYLNAYKFAPERWLGDPEYADDKHDAYQPFSLGPRNCLGMNMAWHEIRLLLAKLLYNFNIESEVGPDWRDQDVYVIWDRKPLMCRLRDVCTIAT</sequence>
<keyword evidence="7" id="KW-0560">Oxidoreductase</keyword>
<dbReference type="PRINTS" id="PR00463">
    <property type="entry name" value="EP450I"/>
</dbReference>
<dbReference type="PANTHER" id="PTHR24305:SF210">
    <property type="entry name" value="CYTOCHROME P450 MONOOXYGENASE ASQL-RELATED"/>
    <property type="match status" value="1"/>
</dbReference>
<dbReference type="eggNOG" id="KOG0158">
    <property type="taxonomic scope" value="Eukaryota"/>
</dbReference>